<evidence type="ECO:0000313" key="8">
    <source>
        <dbReference type="Proteomes" id="UP000054560"/>
    </source>
</evidence>
<feature type="transmembrane region" description="Helical" evidence="5">
    <location>
        <begin position="48"/>
        <end position="72"/>
    </location>
</feature>
<dbReference type="GO" id="GO:0016020">
    <property type="term" value="C:membrane"/>
    <property type="evidence" value="ECO:0007669"/>
    <property type="project" value="UniProtKB-SubCell"/>
</dbReference>
<feature type="transmembrane region" description="Helical" evidence="5">
    <location>
        <begin position="84"/>
        <end position="106"/>
    </location>
</feature>
<dbReference type="PANTHER" id="PTHR11132">
    <property type="entry name" value="SOLUTE CARRIER FAMILY 35"/>
    <property type="match status" value="1"/>
</dbReference>
<sequence>MTTAMDSPGPNKMREMAITVAFCLGWACASSGMIMVNKHILSELDFKFPIILCSLGQFSSSILAALAINMGWSEQNVTYRPDAYLKSVVPIGLFGAGTLATGNAVYMYLSVAFIQMLKAGTPATTMVVMVLFGLETVRKDLSVAVGVICLGCAMSAVGELHFSTIGFLLMMASEVFESLKCVLTQVLLDKKFSGPIEGLYHICPITFVCLIVLAAPFELGTFVESEAYNIMLASPRYFLFSGLGGFACNLLTMGVIKRANSLTFKILGQAKNVAVVCMGAIFLGESVTPIQTVAYIISIAGFFLYQQAMANKTDNSVHIKASVQLLPLAKVDTDRP</sequence>
<proteinExistence type="predicted"/>
<keyword evidence="8" id="KW-1185">Reference proteome</keyword>
<feature type="transmembrane region" description="Helical" evidence="5">
    <location>
        <begin position="199"/>
        <end position="217"/>
    </location>
</feature>
<evidence type="ECO:0000256" key="4">
    <source>
        <dbReference type="ARBA" id="ARBA00023136"/>
    </source>
</evidence>
<organism evidence="7 8">
    <name type="scientific">Sphaeroforma arctica JP610</name>
    <dbReference type="NCBI Taxonomy" id="667725"/>
    <lineage>
        <taxon>Eukaryota</taxon>
        <taxon>Ichthyosporea</taxon>
        <taxon>Ichthyophonida</taxon>
        <taxon>Sphaeroforma</taxon>
    </lineage>
</organism>
<feature type="transmembrane region" description="Helical" evidence="5">
    <location>
        <begin position="112"/>
        <end position="134"/>
    </location>
</feature>
<dbReference type="Proteomes" id="UP000054560">
    <property type="component" value="Unassembled WGS sequence"/>
</dbReference>
<dbReference type="InterPro" id="IPR037185">
    <property type="entry name" value="EmrE-like"/>
</dbReference>
<accession>A0A0L0FLN9</accession>
<protein>
    <recommendedName>
        <fullName evidence="6">Sugar phosphate transporter domain-containing protein</fullName>
    </recommendedName>
</protein>
<dbReference type="OrthoDB" id="6418713at2759"/>
<evidence type="ECO:0000313" key="7">
    <source>
        <dbReference type="EMBL" id="KNC77694.1"/>
    </source>
</evidence>
<evidence type="ECO:0000256" key="2">
    <source>
        <dbReference type="ARBA" id="ARBA00022692"/>
    </source>
</evidence>
<evidence type="ECO:0000256" key="1">
    <source>
        <dbReference type="ARBA" id="ARBA00004141"/>
    </source>
</evidence>
<evidence type="ECO:0000256" key="3">
    <source>
        <dbReference type="ARBA" id="ARBA00022989"/>
    </source>
</evidence>
<evidence type="ECO:0000256" key="5">
    <source>
        <dbReference type="SAM" id="Phobius"/>
    </source>
</evidence>
<dbReference type="GeneID" id="25910352"/>
<gene>
    <name evidence="7" type="ORF">SARC_09848</name>
</gene>
<dbReference type="InterPro" id="IPR004853">
    <property type="entry name" value="Sugar_P_trans_dom"/>
</dbReference>
<feature type="transmembrane region" description="Helical" evidence="5">
    <location>
        <begin position="237"/>
        <end position="256"/>
    </location>
</feature>
<feature type="transmembrane region" description="Helical" evidence="5">
    <location>
        <begin position="141"/>
        <end position="158"/>
    </location>
</feature>
<dbReference type="RefSeq" id="XP_014151596.1">
    <property type="nucleotide sequence ID" value="XM_014296121.1"/>
</dbReference>
<comment type="subcellular location">
    <subcellularLocation>
        <location evidence="1">Membrane</location>
        <topology evidence="1">Multi-pass membrane protein</topology>
    </subcellularLocation>
</comment>
<keyword evidence="4 5" id="KW-0472">Membrane</keyword>
<evidence type="ECO:0000259" key="6">
    <source>
        <dbReference type="Pfam" id="PF03151"/>
    </source>
</evidence>
<feature type="domain" description="Sugar phosphate transporter" evidence="6">
    <location>
        <begin position="21"/>
        <end position="305"/>
    </location>
</feature>
<dbReference type="eggNOG" id="KOG1441">
    <property type="taxonomic scope" value="Eukaryota"/>
</dbReference>
<dbReference type="SUPFAM" id="SSF103481">
    <property type="entry name" value="Multidrug resistance efflux transporter EmrE"/>
    <property type="match status" value="1"/>
</dbReference>
<name>A0A0L0FLN9_9EUKA</name>
<dbReference type="InterPro" id="IPR050186">
    <property type="entry name" value="TPT_transporter"/>
</dbReference>
<reference evidence="7 8" key="1">
    <citation type="submission" date="2011-02" db="EMBL/GenBank/DDBJ databases">
        <title>The Genome Sequence of Sphaeroforma arctica JP610.</title>
        <authorList>
            <consortium name="The Broad Institute Genome Sequencing Platform"/>
            <person name="Russ C."/>
            <person name="Cuomo C."/>
            <person name="Young S.K."/>
            <person name="Zeng Q."/>
            <person name="Gargeya S."/>
            <person name="Alvarado L."/>
            <person name="Berlin A."/>
            <person name="Chapman S.B."/>
            <person name="Chen Z."/>
            <person name="Freedman E."/>
            <person name="Gellesch M."/>
            <person name="Goldberg J."/>
            <person name="Griggs A."/>
            <person name="Gujja S."/>
            <person name="Heilman E."/>
            <person name="Heiman D."/>
            <person name="Howarth C."/>
            <person name="Mehta T."/>
            <person name="Neiman D."/>
            <person name="Pearson M."/>
            <person name="Roberts A."/>
            <person name="Saif S."/>
            <person name="Shea T."/>
            <person name="Shenoy N."/>
            <person name="Sisk P."/>
            <person name="Stolte C."/>
            <person name="Sykes S."/>
            <person name="White J."/>
            <person name="Yandava C."/>
            <person name="Burger G."/>
            <person name="Gray M.W."/>
            <person name="Holland P.W.H."/>
            <person name="King N."/>
            <person name="Lang F.B.F."/>
            <person name="Roger A.J."/>
            <person name="Ruiz-Trillo I."/>
            <person name="Haas B."/>
            <person name="Nusbaum C."/>
            <person name="Birren B."/>
        </authorList>
    </citation>
    <scope>NUCLEOTIDE SEQUENCE [LARGE SCALE GENOMIC DNA]</scope>
    <source>
        <strain evidence="7 8">JP610</strain>
    </source>
</reference>
<keyword evidence="2 5" id="KW-0812">Transmembrane</keyword>
<dbReference type="AlphaFoldDB" id="A0A0L0FLN9"/>
<keyword evidence="3 5" id="KW-1133">Transmembrane helix</keyword>
<dbReference type="Pfam" id="PF03151">
    <property type="entry name" value="TPT"/>
    <property type="match status" value="1"/>
</dbReference>
<dbReference type="EMBL" id="KQ242658">
    <property type="protein sequence ID" value="KNC77694.1"/>
    <property type="molecule type" value="Genomic_DNA"/>
</dbReference>